<dbReference type="InterPro" id="IPR011009">
    <property type="entry name" value="Kinase-like_dom_sf"/>
</dbReference>
<dbReference type="FunFam" id="3.30.200.20:FF:000059">
    <property type="entry name" value="S-receptor-like serine/threonine-protein kinase"/>
    <property type="match status" value="1"/>
</dbReference>
<evidence type="ECO:0000256" key="8">
    <source>
        <dbReference type="ARBA" id="ARBA00022692"/>
    </source>
</evidence>
<dbReference type="PANTHER" id="PTHR11654">
    <property type="entry name" value="OLIGOPEPTIDE TRANSPORTER-RELATED"/>
    <property type="match status" value="1"/>
</dbReference>
<dbReference type="SUPFAM" id="SSF56112">
    <property type="entry name" value="Protein kinase-like (PK-like)"/>
    <property type="match status" value="1"/>
</dbReference>
<feature type="transmembrane region" description="Helical" evidence="22">
    <location>
        <begin position="807"/>
        <end position="829"/>
    </location>
</feature>
<evidence type="ECO:0000256" key="9">
    <source>
        <dbReference type="ARBA" id="ARBA00022729"/>
    </source>
</evidence>
<comment type="catalytic activity">
    <reaction evidence="18">
        <text>L-threonyl-[protein] + ATP = O-phospho-L-threonyl-[protein] + ADP + H(+)</text>
        <dbReference type="Rhea" id="RHEA:46608"/>
        <dbReference type="Rhea" id="RHEA-COMP:11060"/>
        <dbReference type="Rhea" id="RHEA-COMP:11605"/>
        <dbReference type="ChEBI" id="CHEBI:15378"/>
        <dbReference type="ChEBI" id="CHEBI:30013"/>
        <dbReference type="ChEBI" id="CHEBI:30616"/>
        <dbReference type="ChEBI" id="CHEBI:61977"/>
        <dbReference type="ChEBI" id="CHEBI:456216"/>
        <dbReference type="EC" id="2.7.11.1"/>
    </reaction>
</comment>
<dbReference type="InterPro" id="IPR001245">
    <property type="entry name" value="Ser-Thr/Tyr_kinase_cat_dom"/>
</dbReference>
<evidence type="ECO:0000256" key="21">
    <source>
        <dbReference type="SAM" id="MobiDB-lite"/>
    </source>
</evidence>
<evidence type="ECO:0000256" key="10">
    <source>
        <dbReference type="ARBA" id="ARBA00022741"/>
    </source>
</evidence>
<dbReference type="EMBL" id="OIVN01001050">
    <property type="protein sequence ID" value="SPC89203.1"/>
    <property type="molecule type" value="Genomic_DNA"/>
</dbReference>
<evidence type="ECO:0000256" key="4">
    <source>
        <dbReference type="ARBA" id="ARBA00012513"/>
    </source>
</evidence>
<evidence type="ECO:0000256" key="19">
    <source>
        <dbReference type="ARBA" id="ARBA00048679"/>
    </source>
</evidence>
<gene>
    <name evidence="25" type="ORF">FSB_LOCUS17085</name>
</gene>
<protein>
    <recommendedName>
        <fullName evidence="4">non-specific serine/threonine protein kinase</fullName>
        <ecNumber evidence="4">2.7.11.1</ecNumber>
    </recommendedName>
</protein>
<organism evidence="25">
    <name type="scientific">Fagus sylvatica</name>
    <name type="common">Beechnut</name>
    <dbReference type="NCBI Taxonomy" id="28930"/>
    <lineage>
        <taxon>Eukaryota</taxon>
        <taxon>Viridiplantae</taxon>
        <taxon>Streptophyta</taxon>
        <taxon>Embryophyta</taxon>
        <taxon>Tracheophyta</taxon>
        <taxon>Spermatophyta</taxon>
        <taxon>Magnoliopsida</taxon>
        <taxon>eudicotyledons</taxon>
        <taxon>Gunneridae</taxon>
        <taxon>Pentapetalae</taxon>
        <taxon>rosids</taxon>
        <taxon>fabids</taxon>
        <taxon>Fagales</taxon>
        <taxon>Fagaceae</taxon>
        <taxon>Fagus</taxon>
    </lineage>
</organism>
<dbReference type="SUPFAM" id="SSF103473">
    <property type="entry name" value="MFS general substrate transporter"/>
    <property type="match status" value="1"/>
</dbReference>
<keyword evidence="11" id="KW-0418">Kinase</keyword>
<reference evidence="25" key="1">
    <citation type="submission" date="2018-02" db="EMBL/GenBank/DDBJ databases">
        <authorList>
            <person name="Cohen D.B."/>
            <person name="Kent A.D."/>
        </authorList>
    </citation>
    <scope>NUCLEOTIDE SEQUENCE</scope>
</reference>
<evidence type="ECO:0000256" key="20">
    <source>
        <dbReference type="PROSITE-ProRule" id="PRU10141"/>
    </source>
</evidence>
<feature type="signal peptide" evidence="23">
    <location>
        <begin position="1"/>
        <end position="24"/>
    </location>
</feature>
<feature type="binding site" evidence="20">
    <location>
        <position position="372"/>
    </location>
    <ligand>
        <name>ATP</name>
        <dbReference type="ChEBI" id="CHEBI:30616"/>
    </ligand>
</feature>
<feature type="transmembrane region" description="Helical" evidence="22">
    <location>
        <begin position="889"/>
        <end position="908"/>
    </location>
</feature>
<keyword evidence="8 22" id="KW-0812">Transmembrane</keyword>
<dbReference type="Gene3D" id="1.20.1250.20">
    <property type="entry name" value="MFS general substrate transporter like domains"/>
    <property type="match status" value="1"/>
</dbReference>
<dbReference type="PROSITE" id="PS00107">
    <property type="entry name" value="PROTEIN_KINASE_ATP"/>
    <property type="match status" value="1"/>
</dbReference>
<evidence type="ECO:0000256" key="13">
    <source>
        <dbReference type="ARBA" id="ARBA00022989"/>
    </source>
</evidence>
<dbReference type="Gene3D" id="1.10.510.10">
    <property type="entry name" value="Transferase(Phosphotransferase) domain 1"/>
    <property type="match status" value="1"/>
</dbReference>
<comment type="similarity">
    <text evidence="3">Belongs to the major facilitator superfamily. Proton-dependent oligopeptide transporter (POT/PTR) (TC 2.A.17) family.</text>
</comment>
<proteinExistence type="inferred from homology"/>
<evidence type="ECO:0000256" key="7">
    <source>
        <dbReference type="ARBA" id="ARBA00022679"/>
    </source>
</evidence>
<dbReference type="AlphaFoldDB" id="A0A2N9FPU4"/>
<comment type="catalytic activity">
    <reaction evidence="19">
        <text>L-seryl-[protein] + ATP = O-phospho-L-seryl-[protein] + ADP + H(+)</text>
        <dbReference type="Rhea" id="RHEA:17989"/>
        <dbReference type="Rhea" id="RHEA-COMP:9863"/>
        <dbReference type="Rhea" id="RHEA-COMP:11604"/>
        <dbReference type="ChEBI" id="CHEBI:15378"/>
        <dbReference type="ChEBI" id="CHEBI:29999"/>
        <dbReference type="ChEBI" id="CHEBI:30616"/>
        <dbReference type="ChEBI" id="CHEBI:83421"/>
        <dbReference type="ChEBI" id="CHEBI:456216"/>
        <dbReference type="EC" id="2.7.11.1"/>
    </reaction>
</comment>
<keyword evidence="7" id="KW-0808">Transferase</keyword>
<evidence type="ECO:0000256" key="3">
    <source>
        <dbReference type="ARBA" id="ARBA00005982"/>
    </source>
</evidence>
<evidence type="ECO:0000313" key="25">
    <source>
        <dbReference type="EMBL" id="SPC89203.1"/>
    </source>
</evidence>
<sequence>MASALAPFHCLLVLVITLLVPAIAQVYNNISVGSALFATDDNHPLTSPSGDFAFGFRRLEQDQFLLAIWFAKIPDETIAQTQASYGIASMSQPIPCYQPKYWILGATFSLACPKRITKEVLRIDSYYRATLDFDGIFRLYAYPKNFTGNQSWSAICQCANAPRGFSLLDVNNEYSGCKQNDASYISECNEMGSVISEDQFELLEIKNADWPLADYELLKPTTEYECKNSCLRDCYCAVAIFQDPKDNNGTGSCWKKKLPLSNGKFNSSAIDRKALFKKLKANSSSLNPTHPNPGQGKQNQAILILAILLGKIPNFYRTLHTKDLDMNLRLFTYKDLEEATSGFKEELGRGSFGIVYNGVLVSSYTKYVAVKKLDKMVREGEREFKTEVTVIGQTHHKNLVRLLGYCDEGEHRLLVYEFMYNGSLSSFLFGVIRPSWQQRMQIASRIARGLMGTKGYVAPEWFRNTPVTVKALVMVTIQAYSHDLHPQPCGKSNCLKGGMAIMFYISLCMLAMGTGGVRGSLPALGADQFNQKDPKEAKALASYFNWLLLSTTIGAAIGVTAIVWVSTTVKWYWGFFISTVVSFVGFVILASGKPFYRLRAPGESPIIRITQVIVVSIKNRKLALPENPVDLYEINEKETISTEEQIAHTKQFRFLDKAAVVCEGSKPEPWTVCTVTQVEEVKILIRMLPIVGSTILLNTCLAQLQTFSVEQGNFMNHKLGSIMVPAPSIPVIPLIFMSILIPIYDFFFIPLARKITHHPSGITQLQRVGVGLVLSAISMAVAGFVEVKRKNQANLDPTKPISLFWLSFQYGIFGIADMFTLVGLLEFFYKEAPAGMRSLFTSLTWLSQSCGYFLSSVLVDVINAVTKGKTRSKQGWLYGFNLNDNNLDLFYWFLAILSCLNFLVYLWLASWYKYKSEDPDSKPKPKALNGTPLINNESTQDNEVKNNEASSSD</sequence>
<name>A0A2N9FPU4_FAGSY</name>
<evidence type="ECO:0000259" key="24">
    <source>
        <dbReference type="PROSITE" id="PS50011"/>
    </source>
</evidence>
<dbReference type="PROSITE" id="PS50011">
    <property type="entry name" value="PROTEIN_KINASE_DOM"/>
    <property type="match status" value="1"/>
</dbReference>
<evidence type="ECO:0000256" key="14">
    <source>
        <dbReference type="ARBA" id="ARBA00023136"/>
    </source>
</evidence>
<keyword evidence="12 20" id="KW-0067">ATP-binding</keyword>
<evidence type="ECO:0000256" key="16">
    <source>
        <dbReference type="ARBA" id="ARBA00023170"/>
    </source>
</evidence>
<evidence type="ECO:0000256" key="2">
    <source>
        <dbReference type="ARBA" id="ARBA00004479"/>
    </source>
</evidence>
<feature type="chain" id="PRO_5014718330" description="non-specific serine/threonine protein kinase" evidence="23">
    <location>
        <begin position="25"/>
        <end position="953"/>
    </location>
</feature>
<evidence type="ECO:0000256" key="17">
    <source>
        <dbReference type="ARBA" id="ARBA00023180"/>
    </source>
</evidence>
<dbReference type="Pfam" id="PF00854">
    <property type="entry name" value="PTR2"/>
    <property type="match status" value="1"/>
</dbReference>
<feature type="transmembrane region" description="Helical" evidence="22">
    <location>
        <begin position="768"/>
        <end position="787"/>
    </location>
</feature>
<dbReference type="GO" id="GO:0005524">
    <property type="term" value="F:ATP binding"/>
    <property type="evidence" value="ECO:0007669"/>
    <property type="project" value="UniProtKB-UniRule"/>
</dbReference>
<keyword evidence="10 20" id="KW-0547">Nucleotide-binding</keyword>
<comment type="subcellular location">
    <subcellularLocation>
        <location evidence="1">Membrane</location>
        <topology evidence="1">Multi-pass membrane protein</topology>
    </subcellularLocation>
    <subcellularLocation>
        <location evidence="2">Membrane</location>
        <topology evidence="2">Single-pass type I membrane protein</topology>
    </subcellularLocation>
</comment>
<keyword evidence="6" id="KW-0245">EGF-like domain</keyword>
<evidence type="ECO:0000256" key="23">
    <source>
        <dbReference type="SAM" id="SignalP"/>
    </source>
</evidence>
<evidence type="ECO:0000256" key="6">
    <source>
        <dbReference type="ARBA" id="ARBA00022536"/>
    </source>
</evidence>
<keyword evidence="17" id="KW-0325">Glycoprotein</keyword>
<evidence type="ECO:0000256" key="18">
    <source>
        <dbReference type="ARBA" id="ARBA00047899"/>
    </source>
</evidence>
<dbReference type="GO" id="GO:0016020">
    <property type="term" value="C:membrane"/>
    <property type="evidence" value="ECO:0007669"/>
    <property type="project" value="UniProtKB-SubCell"/>
</dbReference>
<evidence type="ECO:0000256" key="5">
    <source>
        <dbReference type="ARBA" id="ARBA00022527"/>
    </source>
</evidence>
<feature type="transmembrane region" description="Helical" evidence="22">
    <location>
        <begin position="724"/>
        <end position="747"/>
    </location>
</feature>
<evidence type="ECO:0000256" key="15">
    <source>
        <dbReference type="ARBA" id="ARBA00023157"/>
    </source>
</evidence>
<keyword evidence="9 23" id="KW-0732">Signal</keyword>
<feature type="compositionally biased region" description="Polar residues" evidence="21">
    <location>
        <begin position="932"/>
        <end position="953"/>
    </location>
</feature>
<keyword evidence="16" id="KW-0675">Receptor</keyword>
<keyword evidence="15" id="KW-1015">Disulfide bond</keyword>
<dbReference type="InterPro" id="IPR017441">
    <property type="entry name" value="Protein_kinase_ATP_BS"/>
</dbReference>
<keyword evidence="13 22" id="KW-1133">Transmembrane helix</keyword>
<dbReference type="InterPro" id="IPR000109">
    <property type="entry name" value="POT_fam"/>
</dbReference>
<dbReference type="EC" id="2.7.11.1" evidence="4"/>
<feature type="transmembrane region" description="Helical" evidence="22">
    <location>
        <begin position="501"/>
        <end position="521"/>
    </location>
</feature>
<accession>A0A2N9FPU4</accession>
<feature type="transmembrane region" description="Helical" evidence="22">
    <location>
        <begin position="571"/>
        <end position="590"/>
    </location>
</feature>
<feature type="region of interest" description="Disordered" evidence="21">
    <location>
        <begin position="916"/>
        <end position="953"/>
    </location>
</feature>
<dbReference type="InterPro" id="IPR036259">
    <property type="entry name" value="MFS_trans_sf"/>
</dbReference>
<dbReference type="GO" id="GO:0022857">
    <property type="term" value="F:transmembrane transporter activity"/>
    <property type="evidence" value="ECO:0007669"/>
    <property type="project" value="InterPro"/>
</dbReference>
<keyword evidence="14 22" id="KW-0472">Membrane</keyword>
<evidence type="ECO:0000256" key="22">
    <source>
        <dbReference type="SAM" id="Phobius"/>
    </source>
</evidence>
<dbReference type="GO" id="GO:0004674">
    <property type="term" value="F:protein serine/threonine kinase activity"/>
    <property type="evidence" value="ECO:0007669"/>
    <property type="project" value="UniProtKB-KW"/>
</dbReference>
<feature type="domain" description="Protein kinase" evidence="24">
    <location>
        <begin position="341"/>
        <end position="655"/>
    </location>
</feature>
<feature type="transmembrane region" description="Helical" evidence="22">
    <location>
        <begin position="850"/>
        <end position="869"/>
    </location>
</feature>
<keyword evidence="5" id="KW-0723">Serine/threonine-protein kinase</keyword>
<evidence type="ECO:0000256" key="12">
    <source>
        <dbReference type="ARBA" id="ARBA00022840"/>
    </source>
</evidence>
<dbReference type="InterPro" id="IPR000719">
    <property type="entry name" value="Prot_kinase_dom"/>
</dbReference>
<evidence type="ECO:0000256" key="1">
    <source>
        <dbReference type="ARBA" id="ARBA00004141"/>
    </source>
</evidence>
<evidence type="ECO:0000256" key="11">
    <source>
        <dbReference type="ARBA" id="ARBA00022777"/>
    </source>
</evidence>
<dbReference type="Pfam" id="PF07714">
    <property type="entry name" value="PK_Tyr_Ser-Thr"/>
    <property type="match status" value="1"/>
</dbReference>
<feature type="transmembrane region" description="Helical" evidence="22">
    <location>
        <begin position="542"/>
        <end position="565"/>
    </location>
</feature>